<feature type="region of interest" description="Disordered" evidence="2">
    <location>
        <begin position="668"/>
        <end position="728"/>
    </location>
</feature>
<feature type="domain" description="CID" evidence="4">
    <location>
        <begin position="884"/>
        <end position="1025"/>
    </location>
</feature>
<dbReference type="PROSITE" id="PS50812">
    <property type="entry name" value="PWWP"/>
    <property type="match status" value="1"/>
</dbReference>
<dbReference type="InterPro" id="IPR006569">
    <property type="entry name" value="CID_dom"/>
</dbReference>
<reference evidence="6" key="1">
    <citation type="submission" date="2016-04" db="EMBL/GenBank/DDBJ databases">
        <title>Cephalotus genome sequencing.</title>
        <authorList>
            <person name="Fukushima K."/>
            <person name="Hasebe M."/>
            <person name="Fang X."/>
        </authorList>
    </citation>
    <scope>NUCLEOTIDE SEQUENCE [LARGE SCALE GENOMIC DNA]</scope>
    <source>
        <strain evidence="6">cv. St1</strain>
    </source>
</reference>
<comment type="caution">
    <text evidence="5">The sequence shown here is derived from an EMBL/GenBank/DDBJ whole genome shotgun (WGS) entry which is preliminary data.</text>
</comment>
<dbReference type="EMBL" id="BDDD01002703">
    <property type="protein sequence ID" value="GAV82743.1"/>
    <property type="molecule type" value="Genomic_DNA"/>
</dbReference>
<gene>
    <name evidence="5" type="ORF">CFOL_v3_26194</name>
</gene>
<evidence type="ECO:0000313" key="5">
    <source>
        <dbReference type="EMBL" id="GAV82743.1"/>
    </source>
</evidence>
<dbReference type="Proteomes" id="UP000187406">
    <property type="component" value="Unassembled WGS sequence"/>
</dbReference>
<dbReference type="OrthoDB" id="62853at2759"/>
<dbReference type="InterPro" id="IPR008942">
    <property type="entry name" value="ENTH_VHS"/>
</dbReference>
<feature type="region of interest" description="Disordered" evidence="2">
    <location>
        <begin position="391"/>
        <end position="415"/>
    </location>
</feature>
<name>A0A1Q3CRP5_CEPFO</name>
<feature type="compositionally biased region" description="Basic and acidic residues" evidence="2">
    <location>
        <begin position="789"/>
        <end position="800"/>
    </location>
</feature>
<evidence type="ECO:0000256" key="2">
    <source>
        <dbReference type="SAM" id="MobiDB-lite"/>
    </source>
</evidence>
<feature type="compositionally biased region" description="Basic and acidic residues" evidence="2">
    <location>
        <begin position="701"/>
        <end position="713"/>
    </location>
</feature>
<evidence type="ECO:0000256" key="1">
    <source>
        <dbReference type="ARBA" id="ARBA00022664"/>
    </source>
</evidence>
<dbReference type="InterPro" id="IPR000313">
    <property type="entry name" value="PWWP_dom"/>
</dbReference>
<protein>
    <submittedName>
        <fullName evidence="5">PWWP domain-containing protein</fullName>
    </submittedName>
</protein>
<feature type="compositionally biased region" description="Basic and acidic residues" evidence="2">
    <location>
        <begin position="401"/>
        <end position="415"/>
    </location>
</feature>
<accession>A0A1Q3CRP5</accession>
<feature type="region of interest" description="Disordered" evidence="2">
    <location>
        <begin position="1080"/>
        <end position="1101"/>
    </location>
</feature>
<evidence type="ECO:0000259" key="3">
    <source>
        <dbReference type="PROSITE" id="PS50812"/>
    </source>
</evidence>
<dbReference type="GO" id="GO:0006397">
    <property type="term" value="P:mRNA processing"/>
    <property type="evidence" value="ECO:0007669"/>
    <property type="project" value="UniProtKB-KW"/>
</dbReference>
<feature type="region of interest" description="Disordered" evidence="2">
    <location>
        <begin position="779"/>
        <end position="809"/>
    </location>
</feature>
<keyword evidence="6" id="KW-1185">Reference proteome</keyword>
<feature type="domain" description="PWWP" evidence="3">
    <location>
        <begin position="24"/>
        <end position="81"/>
    </location>
</feature>
<dbReference type="PANTHER" id="PTHR12550">
    <property type="entry name" value="HEPATOMA-DERIVED GROWTH FACTOR-RELATED"/>
    <property type="match status" value="1"/>
</dbReference>
<dbReference type="Pfam" id="PF00855">
    <property type="entry name" value="PWWP"/>
    <property type="match status" value="1"/>
</dbReference>
<organism evidence="5 6">
    <name type="scientific">Cephalotus follicularis</name>
    <name type="common">Albany pitcher plant</name>
    <dbReference type="NCBI Taxonomy" id="3775"/>
    <lineage>
        <taxon>Eukaryota</taxon>
        <taxon>Viridiplantae</taxon>
        <taxon>Streptophyta</taxon>
        <taxon>Embryophyta</taxon>
        <taxon>Tracheophyta</taxon>
        <taxon>Spermatophyta</taxon>
        <taxon>Magnoliopsida</taxon>
        <taxon>eudicotyledons</taxon>
        <taxon>Gunneridae</taxon>
        <taxon>Pentapetalae</taxon>
        <taxon>rosids</taxon>
        <taxon>fabids</taxon>
        <taxon>Oxalidales</taxon>
        <taxon>Cephalotaceae</taxon>
        <taxon>Cephalotus</taxon>
    </lineage>
</organism>
<dbReference type="SMART" id="SM00582">
    <property type="entry name" value="RPR"/>
    <property type="match status" value="1"/>
</dbReference>
<dbReference type="PANTHER" id="PTHR12550:SF49">
    <property type="entry name" value="PROTEIN HUA2-LIKE 2-RELATED"/>
    <property type="match status" value="1"/>
</dbReference>
<proteinExistence type="predicted"/>
<dbReference type="SMART" id="SM00293">
    <property type="entry name" value="PWWP"/>
    <property type="match status" value="1"/>
</dbReference>
<dbReference type="Gene3D" id="1.25.40.90">
    <property type="match status" value="1"/>
</dbReference>
<dbReference type="GO" id="GO:0005634">
    <property type="term" value="C:nucleus"/>
    <property type="evidence" value="ECO:0007669"/>
    <property type="project" value="UniProtKB-ARBA"/>
</dbReference>
<feature type="region of interest" description="Disordered" evidence="2">
    <location>
        <begin position="212"/>
        <end position="241"/>
    </location>
</feature>
<dbReference type="Pfam" id="PF04818">
    <property type="entry name" value="CID"/>
    <property type="match status" value="1"/>
</dbReference>
<dbReference type="InParanoid" id="A0A1Q3CRP5"/>
<dbReference type="SUPFAM" id="SSF63748">
    <property type="entry name" value="Tudor/PWWP/MBT"/>
    <property type="match status" value="1"/>
</dbReference>
<dbReference type="Gene3D" id="2.30.30.140">
    <property type="match status" value="1"/>
</dbReference>
<evidence type="ECO:0000313" key="6">
    <source>
        <dbReference type="Proteomes" id="UP000187406"/>
    </source>
</evidence>
<dbReference type="PROSITE" id="PS51391">
    <property type="entry name" value="CID"/>
    <property type="match status" value="1"/>
</dbReference>
<dbReference type="STRING" id="3775.A0A1Q3CRP5"/>
<dbReference type="FunCoup" id="A0A1Q3CRP5">
    <property type="interactions" value="1593"/>
</dbReference>
<feature type="region of interest" description="Disordered" evidence="2">
    <location>
        <begin position="1273"/>
        <end position="1336"/>
    </location>
</feature>
<dbReference type="CDD" id="cd20147">
    <property type="entry name" value="PWWP_HULK"/>
    <property type="match status" value="1"/>
</dbReference>
<evidence type="ECO:0000259" key="4">
    <source>
        <dbReference type="PROSITE" id="PS51391"/>
    </source>
</evidence>
<keyword evidence="1" id="KW-0507">mRNA processing</keyword>
<sequence>MAPSRRRGAAKAAAKAAARRQWKVGDLVLAKVKGFPAWPAMVSEPEKWGYSADWKKVLVFFFGTQQIAFCNPADVEAFTEEKKQSLSVKRPGKGADYVRAVQEIIESYEKLKKQDQADEFNNVDEVTMENGGNSVDSSAMVGVKDQNEASEATLDSRLKILNSSTSRNDMNHPTEYAPAAASTDVLNDKEAALEQPTENVVLKEASILTTYSSRKRPGVPSRKSLTQGKEQSVRKPRSSSRIEPYKKFILPCSDGNKSAGDISADATRDGCLRTKRTRKSPDASEWEDVVSSTFTSNGSIEDNGSEIVTVDSDAFSLNEGSTIDSVCKLEHSDTVVECLQGNVELSKGFDFHVKAVVIKKKRKPSRKRGSNDVVEHLARMDMEADVEVGLRNSSQNSDDACENRNGGDYRDDGDEHLPLVKRARVRMGKPSSPEDKLNDFSQTEEKPSIEAIGNMFEQVSMSSNGCINSPANTDSFVMKGVVDNVSPSKCCTQISENRPQLWKLTKSQSFGCSADGEAALPPSKRLHRALEAMSANAAEEDQASVEASSSMKATINGCSFSSLKRCSNLSKVKEEDSAFGTQSADAHASGFCSNLKPRVKQESTKFSVEAKIFVQPIESSMSQIDKSGKDVCVEPVDYGDDDHSGLFCGAHTVQTPVQIQCPEPLSPKLDKREVSTGSNQRSFNHLLPQKDEGGAEITEMSDVRTENSDKELNNTEQTKMSPDPVSGAPEIAKISLGNGTDMLEYSAEGTVCENTESLKSQIVYNSNVSCSCEEVAEEVKHGQKNRSGVSEKHMSDRDLSDIQSSPSSANGVDSLAQIFLPYTSVCHMSTLGIANSVQSNDCCSPAPYSHQKKTLQVPIADERKVEPVMTRRPKSGGKVSNFAEVNDALSSFDTALGTLTRAKESIGRATRIAIECAKLGISAKVVEILAQNLESDSSLHKKVDLLFLVDSITQCSRGLKGDIGGIYPSAIQTMLPRLLSAAAPPGSIAIENRRQCIKVLRLWLERKIFPESIIRQLMREFDPASGQNLPSVYSRRSARTERALDDPIRDMEGMLVDEYGSNSSFQLPGFCMPRMLKDEDGGSDSDGESFEAVTPEHNCDTPEERVVIPEIEKHRHILEDVDGELEMEDVAPSCEVEMTSTTIVTGVNTLQSSHDQFESHHSVPFAPPLPYDVPPSSAPLPLSPPPARPPPALPAACAILDPYTNCVDPKIYNMQGDLRQSMPQKSVTPKFNPTMSSNAVNYNATECRDPPMPMPISDSASCFSSFPVRPANGVHEPDGRSYHPKAYPLRPPHRPPPNQFSYVQAGQHAKSRREAPPPSYNHRYHSVPNVDGDFYSNRERMKSAPYERRENWRFPAPTFSGPRYPYKVKESYASGSYVGPHYEPTRMPNQEWSYPRGMNHRNSWPIRPPSEGPVPVGIRAPGIWRPR</sequence>